<dbReference type="GO" id="GO:1902936">
    <property type="term" value="F:phosphatidylinositol bisphosphate binding"/>
    <property type="evidence" value="ECO:0007669"/>
    <property type="project" value="TreeGrafter"/>
</dbReference>
<dbReference type="Gene3D" id="1.10.8.20">
    <property type="entry name" value="N-terminal domain of phosphatidylinositol transfer protein sec14p"/>
    <property type="match status" value="1"/>
</dbReference>
<dbReference type="OMA" id="FPHMSTQ"/>
<dbReference type="SMART" id="SM01100">
    <property type="entry name" value="CRAL_TRIO_N"/>
    <property type="match status" value="1"/>
</dbReference>
<dbReference type="EnsemblMetazoa" id="MESCA006794-RA">
    <property type="protein sequence ID" value="MESCA006794-PA"/>
    <property type="gene ID" value="MESCA006794"/>
</dbReference>
<dbReference type="SUPFAM" id="SSF46938">
    <property type="entry name" value="CRAL/TRIO N-terminal domain"/>
    <property type="match status" value="1"/>
</dbReference>
<sequence length="327" mass="37955">MGYPWKSEKIKPAVDENCNVSENLMKIAKKELREDKHTREQALQQLRNWINKNPDIENLRSDDQFLLRFLRVKKFSVPMAEQVLLKYLNLRKTYPHMSMNLDFLEPRVNSFMSNGYIFASPIRDRHGRRVVIMSAKGINPKIHTSTDQAKSHFITYETLMEDTETQILGLTHIADFSGVTTAHVTNWNPTEFARVFKWGEQSFPLRHKEIYLVNVPSSLKWVVDFVKNRVSAKIKNRFHCYTNVKDLHKHVDPDCLPQELGGKILMADMVESWKKELIAKRDLVINLDKMNLLSDRGITTSKNNNISTNSDGGIMTQWNPLPEVSEN</sequence>
<dbReference type="HOGENOM" id="CLU_046597_2_0_1"/>
<dbReference type="Proteomes" id="UP000015102">
    <property type="component" value="Unassembled WGS sequence"/>
</dbReference>
<proteinExistence type="predicted"/>
<dbReference type="CDD" id="cd00170">
    <property type="entry name" value="SEC14"/>
    <property type="match status" value="1"/>
</dbReference>
<dbReference type="InterPro" id="IPR001251">
    <property type="entry name" value="CRAL-TRIO_dom"/>
</dbReference>
<reference evidence="4" key="1">
    <citation type="submission" date="2013-02" db="EMBL/GenBank/DDBJ databases">
        <authorList>
            <person name="Hughes D."/>
        </authorList>
    </citation>
    <scope>NUCLEOTIDE SEQUENCE</scope>
    <source>
        <strain>Durham</strain>
        <strain evidence="4">NC isolate 2 -- Noor lab</strain>
    </source>
</reference>
<dbReference type="InterPro" id="IPR036865">
    <property type="entry name" value="CRAL-TRIO_dom_sf"/>
</dbReference>
<dbReference type="SUPFAM" id="SSF52087">
    <property type="entry name" value="CRAL/TRIO domain"/>
    <property type="match status" value="1"/>
</dbReference>
<dbReference type="STRING" id="36166.T1GSY0"/>
<feature type="region of interest" description="Disordered" evidence="1">
    <location>
        <begin position="304"/>
        <end position="327"/>
    </location>
</feature>
<keyword evidence="4" id="KW-1185">Reference proteome</keyword>
<dbReference type="SMART" id="SM00516">
    <property type="entry name" value="SEC14"/>
    <property type="match status" value="1"/>
</dbReference>
<evidence type="ECO:0000259" key="2">
    <source>
        <dbReference type="PROSITE" id="PS50191"/>
    </source>
</evidence>
<protein>
    <recommendedName>
        <fullName evidence="2">CRAL-TRIO domain-containing protein</fullName>
    </recommendedName>
</protein>
<dbReference type="InterPro" id="IPR011074">
    <property type="entry name" value="CRAL/TRIO_N_dom"/>
</dbReference>
<dbReference type="Gene3D" id="3.40.525.10">
    <property type="entry name" value="CRAL-TRIO lipid binding domain"/>
    <property type="match status" value="1"/>
</dbReference>
<dbReference type="EMBL" id="CAQQ02114471">
    <property type="status" value="NOT_ANNOTATED_CDS"/>
    <property type="molecule type" value="Genomic_DNA"/>
</dbReference>
<name>T1GSY0_MEGSC</name>
<organism evidence="3 4">
    <name type="scientific">Megaselia scalaris</name>
    <name type="common">Humpbacked fly</name>
    <name type="synonym">Phora scalaris</name>
    <dbReference type="NCBI Taxonomy" id="36166"/>
    <lineage>
        <taxon>Eukaryota</taxon>
        <taxon>Metazoa</taxon>
        <taxon>Ecdysozoa</taxon>
        <taxon>Arthropoda</taxon>
        <taxon>Hexapoda</taxon>
        <taxon>Insecta</taxon>
        <taxon>Pterygota</taxon>
        <taxon>Neoptera</taxon>
        <taxon>Endopterygota</taxon>
        <taxon>Diptera</taxon>
        <taxon>Brachycera</taxon>
        <taxon>Muscomorpha</taxon>
        <taxon>Platypezoidea</taxon>
        <taxon>Phoridae</taxon>
        <taxon>Megaseliini</taxon>
        <taxon>Megaselia</taxon>
    </lineage>
</organism>
<dbReference type="PANTHER" id="PTHR10174:SF120">
    <property type="entry name" value="CELLULAR RETINALDEHYDE BINDING PROTEIN"/>
    <property type="match status" value="1"/>
</dbReference>
<feature type="domain" description="CRAL-TRIO" evidence="2">
    <location>
        <begin position="104"/>
        <end position="268"/>
    </location>
</feature>
<dbReference type="AlphaFoldDB" id="T1GSY0"/>
<evidence type="ECO:0000256" key="1">
    <source>
        <dbReference type="SAM" id="MobiDB-lite"/>
    </source>
</evidence>
<dbReference type="PROSITE" id="PS50191">
    <property type="entry name" value="CRAL_TRIO"/>
    <property type="match status" value="1"/>
</dbReference>
<dbReference type="Gene3D" id="1.20.5.1200">
    <property type="entry name" value="Alpha-tocopherol transfer"/>
    <property type="match status" value="1"/>
</dbReference>
<dbReference type="GO" id="GO:0016020">
    <property type="term" value="C:membrane"/>
    <property type="evidence" value="ECO:0007669"/>
    <property type="project" value="TreeGrafter"/>
</dbReference>
<dbReference type="PANTHER" id="PTHR10174">
    <property type="entry name" value="ALPHA-TOCOPHEROL TRANSFER PROTEIN-RELATED"/>
    <property type="match status" value="1"/>
</dbReference>
<dbReference type="InterPro" id="IPR036273">
    <property type="entry name" value="CRAL/TRIO_N_dom_sf"/>
</dbReference>
<evidence type="ECO:0000313" key="3">
    <source>
        <dbReference type="EnsemblMetazoa" id="MESCA006794-PA"/>
    </source>
</evidence>
<accession>T1GSY0</accession>
<dbReference type="Pfam" id="PF00650">
    <property type="entry name" value="CRAL_TRIO"/>
    <property type="match status" value="1"/>
</dbReference>
<reference evidence="3" key="2">
    <citation type="submission" date="2015-06" db="UniProtKB">
        <authorList>
            <consortium name="EnsemblMetazoa"/>
        </authorList>
    </citation>
    <scope>IDENTIFICATION</scope>
</reference>
<evidence type="ECO:0000313" key="4">
    <source>
        <dbReference type="Proteomes" id="UP000015102"/>
    </source>
</evidence>
<dbReference type="PRINTS" id="PR00180">
    <property type="entry name" value="CRETINALDHBP"/>
</dbReference>